<dbReference type="RefSeq" id="WP_141480808.1">
    <property type="nucleotide sequence ID" value="NZ_VICD02000006.1"/>
</dbReference>
<organism evidence="1 2">
    <name type="scientific">Marilutibacter maris</name>
    <dbReference type="NCBI Taxonomy" id="1605891"/>
    <lineage>
        <taxon>Bacteria</taxon>
        <taxon>Pseudomonadati</taxon>
        <taxon>Pseudomonadota</taxon>
        <taxon>Gammaproteobacteria</taxon>
        <taxon>Lysobacterales</taxon>
        <taxon>Lysobacteraceae</taxon>
        <taxon>Marilutibacter</taxon>
    </lineage>
</organism>
<dbReference type="EMBL" id="VICD02000006">
    <property type="protein sequence ID" value="KAB8198717.1"/>
    <property type="molecule type" value="Genomic_DNA"/>
</dbReference>
<evidence type="ECO:0000313" key="2">
    <source>
        <dbReference type="Proteomes" id="UP000320431"/>
    </source>
</evidence>
<proteinExistence type="predicted"/>
<dbReference type="Proteomes" id="UP000320431">
    <property type="component" value="Unassembled WGS sequence"/>
</dbReference>
<protein>
    <submittedName>
        <fullName evidence="1">Uncharacterized protein</fullName>
    </submittedName>
</protein>
<reference evidence="1 2" key="1">
    <citation type="submission" date="2019-10" db="EMBL/GenBank/DDBJ databases">
        <title>Lysobacter alkalisoli sp. nov., isolated from saline-alkaline soil.</title>
        <authorList>
            <person name="Sun J.-Q."/>
        </authorList>
    </citation>
    <scope>NUCLEOTIDE SEQUENCE [LARGE SCALE GENOMIC DNA]</scope>
    <source>
        <strain evidence="1 2">KCTC 42381</strain>
    </source>
</reference>
<sequence length="62" mass="6858">MNTTQTSLLVLAIVCWVLFPTLAAGIAFFSFNIQALVWALAGIGVASVLFETPRDWILDRFQ</sequence>
<name>A0A508B908_9GAMM</name>
<gene>
    <name evidence="1" type="ORF">FKV24_000695</name>
</gene>
<accession>A0A508B908</accession>
<comment type="caution">
    <text evidence="1">The sequence shown here is derived from an EMBL/GenBank/DDBJ whole genome shotgun (WGS) entry which is preliminary data.</text>
</comment>
<evidence type="ECO:0000313" key="1">
    <source>
        <dbReference type="EMBL" id="KAB8198717.1"/>
    </source>
</evidence>
<dbReference type="AlphaFoldDB" id="A0A508B908"/>